<reference evidence="3 4" key="1">
    <citation type="journal article" date="2010" name="Proc. Natl. Acad. Sci. U.S.A.">
        <title>Insights into evolution of multicellular fungi from the assembled chromosomes of the mushroom Coprinopsis cinerea (Coprinus cinereus).</title>
        <authorList>
            <person name="Stajich J.E."/>
            <person name="Wilke S.K."/>
            <person name="Ahren D."/>
            <person name="Au C.H."/>
            <person name="Birren B.W."/>
            <person name="Borodovsky M."/>
            <person name="Burns C."/>
            <person name="Canback B."/>
            <person name="Casselton L.A."/>
            <person name="Cheng C.K."/>
            <person name="Deng J."/>
            <person name="Dietrich F.S."/>
            <person name="Fargo D.C."/>
            <person name="Farman M.L."/>
            <person name="Gathman A.C."/>
            <person name="Goldberg J."/>
            <person name="Guigo R."/>
            <person name="Hoegger P.J."/>
            <person name="Hooker J.B."/>
            <person name="Huggins A."/>
            <person name="James T.Y."/>
            <person name="Kamada T."/>
            <person name="Kilaru S."/>
            <person name="Kodira C."/>
            <person name="Kues U."/>
            <person name="Kupfer D."/>
            <person name="Kwan H.S."/>
            <person name="Lomsadze A."/>
            <person name="Li W."/>
            <person name="Lilly W.W."/>
            <person name="Ma L.J."/>
            <person name="Mackey A.J."/>
            <person name="Manning G."/>
            <person name="Martin F."/>
            <person name="Muraguchi H."/>
            <person name="Natvig D.O."/>
            <person name="Palmerini H."/>
            <person name="Ramesh M.A."/>
            <person name="Rehmeyer C.J."/>
            <person name="Roe B.A."/>
            <person name="Shenoy N."/>
            <person name="Stanke M."/>
            <person name="Ter-Hovhannisyan V."/>
            <person name="Tunlid A."/>
            <person name="Velagapudi R."/>
            <person name="Vision T.J."/>
            <person name="Zeng Q."/>
            <person name="Zolan M.E."/>
            <person name="Pukkila P.J."/>
        </authorList>
    </citation>
    <scope>NUCLEOTIDE SEQUENCE [LARGE SCALE GENOMIC DNA]</scope>
    <source>
        <strain evidence="4">Okayama-7 / 130 / ATCC MYA-4618 / FGSC 9003</strain>
    </source>
</reference>
<dbReference type="InParanoid" id="D6RR24"/>
<dbReference type="AlphaFoldDB" id="D6RR24"/>
<dbReference type="HOGENOM" id="CLU_2372717_0_0_1"/>
<evidence type="ECO:0000313" key="3">
    <source>
        <dbReference type="EMBL" id="EFI26567.1"/>
    </source>
</evidence>
<dbReference type="EMBL" id="AACS02000013">
    <property type="protein sequence ID" value="EFI26567.1"/>
    <property type="molecule type" value="Genomic_DNA"/>
</dbReference>
<gene>
    <name evidence="3" type="ORF">CC1G_15781</name>
</gene>
<comment type="caution">
    <text evidence="3">The sequence shown here is derived from an EMBL/GenBank/DDBJ whole genome shotgun (WGS) entry which is preliminary data.</text>
</comment>
<dbReference type="KEGG" id="cci:CC1G_15781"/>
<dbReference type="Proteomes" id="UP000001861">
    <property type="component" value="Unassembled WGS sequence"/>
</dbReference>
<dbReference type="GeneID" id="9380108"/>
<feature type="signal peptide" evidence="2">
    <location>
        <begin position="1"/>
        <end position="19"/>
    </location>
</feature>
<sequence length="95" mass="10447">MSLITPQVMFVFLCCIAHGLIQFTALSPRPEPPPHETDPKYGPKFGGNAMESPMELKGMLRSKGLDSRSHRNDSPTGKLGRGVRALDLPMKARQT</sequence>
<evidence type="ECO:0000256" key="1">
    <source>
        <dbReference type="SAM" id="MobiDB-lite"/>
    </source>
</evidence>
<keyword evidence="4" id="KW-1185">Reference proteome</keyword>
<accession>D6RR24</accession>
<keyword evidence="2" id="KW-0732">Signal</keyword>
<dbReference type="VEuPathDB" id="FungiDB:CC1G_15781"/>
<feature type="compositionally biased region" description="Basic and acidic residues" evidence="1">
    <location>
        <begin position="32"/>
        <end position="41"/>
    </location>
</feature>
<dbReference type="RefSeq" id="XP_002910061.1">
    <property type="nucleotide sequence ID" value="XM_002910015.1"/>
</dbReference>
<evidence type="ECO:0000313" key="4">
    <source>
        <dbReference type="Proteomes" id="UP000001861"/>
    </source>
</evidence>
<name>D6RR24_COPC7</name>
<feature type="region of interest" description="Disordered" evidence="1">
    <location>
        <begin position="26"/>
        <end position="95"/>
    </location>
</feature>
<feature type="compositionally biased region" description="Basic and acidic residues" evidence="1">
    <location>
        <begin position="63"/>
        <end position="73"/>
    </location>
</feature>
<protein>
    <submittedName>
        <fullName evidence="3">Uncharacterized protein</fullName>
    </submittedName>
</protein>
<evidence type="ECO:0000256" key="2">
    <source>
        <dbReference type="SAM" id="SignalP"/>
    </source>
</evidence>
<organism evidence="3 4">
    <name type="scientific">Coprinopsis cinerea (strain Okayama-7 / 130 / ATCC MYA-4618 / FGSC 9003)</name>
    <name type="common">Inky cap fungus</name>
    <name type="synonym">Hormographiella aspergillata</name>
    <dbReference type="NCBI Taxonomy" id="240176"/>
    <lineage>
        <taxon>Eukaryota</taxon>
        <taxon>Fungi</taxon>
        <taxon>Dikarya</taxon>
        <taxon>Basidiomycota</taxon>
        <taxon>Agaricomycotina</taxon>
        <taxon>Agaricomycetes</taxon>
        <taxon>Agaricomycetidae</taxon>
        <taxon>Agaricales</taxon>
        <taxon>Agaricineae</taxon>
        <taxon>Psathyrellaceae</taxon>
        <taxon>Coprinopsis</taxon>
    </lineage>
</organism>
<feature type="chain" id="PRO_5003087574" evidence="2">
    <location>
        <begin position="20"/>
        <end position="95"/>
    </location>
</feature>
<proteinExistence type="predicted"/>